<comment type="caution">
    <text evidence="2">The sequence shown here is derived from an EMBL/GenBank/DDBJ whole genome shotgun (WGS) entry which is preliminary data.</text>
</comment>
<name>A0AA39C4B4_9HYME</name>
<accession>A0AA39C4B4</accession>
<organism evidence="2 3">
    <name type="scientific">Microctonus aethiopoides</name>
    <dbReference type="NCBI Taxonomy" id="144406"/>
    <lineage>
        <taxon>Eukaryota</taxon>
        <taxon>Metazoa</taxon>
        <taxon>Ecdysozoa</taxon>
        <taxon>Arthropoda</taxon>
        <taxon>Hexapoda</taxon>
        <taxon>Insecta</taxon>
        <taxon>Pterygota</taxon>
        <taxon>Neoptera</taxon>
        <taxon>Endopterygota</taxon>
        <taxon>Hymenoptera</taxon>
        <taxon>Apocrita</taxon>
        <taxon>Ichneumonoidea</taxon>
        <taxon>Braconidae</taxon>
        <taxon>Euphorinae</taxon>
        <taxon>Microctonus</taxon>
    </lineage>
</organism>
<dbReference type="EMBL" id="JAQQBS010001425">
    <property type="protein sequence ID" value="KAK0157675.1"/>
    <property type="molecule type" value="Genomic_DNA"/>
</dbReference>
<evidence type="ECO:0008006" key="4">
    <source>
        <dbReference type="Google" id="ProtNLM"/>
    </source>
</evidence>
<evidence type="ECO:0000313" key="3">
    <source>
        <dbReference type="Proteomes" id="UP001168990"/>
    </source>
</evidence>
<evidence type="ECO:0000313" key="2">
    <source>
        <dbReference type="EMBL" id="KAK0157675.1"/>
    </source>
</evidence>
<proteinExistence type="predicted"/>
<feature type="region of interest" description="Disordered" evidence="1">
    <location>
        <begin position="1"/>
        <end position="75"/>
    </location>
</feature>
<reference evidence="2" key="2">
    <citation type="submission" date="2023-03" db="EMBL/GenBank/DDBJ databases">
        <authorList>
            <person name="Inwood S.N."/>
            <person name="Skelly J.G."/>
            <person name="Guhlin J."/>
            <person name="Harrop T.W.R."/>
            <person name="Goldson S.G."/>
            <person name="Dearden P.K."/>
        </authorList>
    </citation>
    <scope>NUCLEOTIDE SEQUENCE</scope>
    <source>
        <strain evidence="2">Irish</strain>
        <tissue evidence="2">Whole body</tissue>
    </source>
</reference>
<protein>
    <recommendedName>
        <fullName evidence="4">BZIP domain-containing protein</fullName>
    </recommendedName>
</protein>
<sequence>MSNKRNANVLYYTENSSSDERDSMHDNDLSSSRANSCSNGSNNSNKNELQSRKRGRGPSKNPCSNRNALMARRNRQKKKEYIENIENKLAYFRNENRKFIDILKHQNINLKRLNAEVTYLKNVLKNNTTITALLNSMNSLMNKNYNNANNKKIHTTNEIKLNNGDKLLNNLEKNTIVQGRMDHGIVSINNEEGGVNCDPDTSEIISLDDITSLNGRE</sequence>
<dbReference type="AlphaFoldDB" id="A0AA39C4B4"/>
<gene>
    <name evidence="2" type="ORF">PV328_011384</name>
</gene>
<feature type="compositionally biased region" description="Low complexity" evidence="1">
    <location>
        <begin position="29"/>
        <end position="47"/>
    </location>
</feature>
<keyword evidence="3" id="KW-1185">Reference proteome</keyword>
<dbReference type="Proteomes" id="UP001168990">
    <property type="component" value="Unassembled WGS sequence"/>
</dbReference>
<feature type="compositionally biased region" description="Basic and acidic residues" evidence="1">
    <location>
        <begin position="18"/>
        <end position="28"/>
    </location>
</feature>
<reference evidence="2" key="1">
    <citation type="journal article" date="2023" name="bioRxiv">
        <title>Scaffold-level genome assemblies of two parasitoid biocontrol wasps reveal the parthenogenesis mechanism and an associated novel virus.</title>
        <authorList>
            <person name="Inwood S."/>
            <person name="Skelly J."/>
            <person name="Guhlin J."/>
            <person name="Harrop T."/>
            <person name="Goldson S."/>
            <person name="Dearden P."/>
        </authorList>
    </citation>
    <scope>NUCLEOTIDE SEQUENCE</scope>
    <source>
        <strain evidence="2">Irish</strain>
        <tissue evidence="2">Whole body</tissue>
    </source>
</reference>
<dbReference type="Gene3D" id="1.20.5.170">
    <property type="match status" value="1"/>
</dbReference>
<evidence type="ECO:0000256" key="1">
    <source>
        <dbReference type="SAM" id="MobiDB-lite"/>
    </source>
</evidence>